<feature type="region of interest" description="Disordered" evidence="2">
    <location>
        <begin position="1273"/>
        <end position="1313"/>
    </location>
</feature>
<evidence type="ECO:0000313" key="3">
    <source>
        <dbReference type="Proteomes" id="UP000515208"/>
    </source>
</evidence>
<feature type="region of interest" description="Disordered" evidence="2">
    <location>
        <begin position="1028"/>
        <end position="1052"/>
    </location>
</feature>
<feature type="compositionally biased region" description="Low complexity" evidence="2">
    <location>
        <begin position="491"/>
        <end position="505"/>
    </location>
</feature>
<feature type="compositionally biased region" description="Low complexity" evidence="2">
    <location>
        <begin position="1028"/>
        <end position="1050"/>
    </location>
</feature>
<feature type="region of interest" description="Disordered" evidence="2">
    <location>
        <begin position="961"/>
        <end position="998"/>
    </location>
</feature>
<dbReference type="Proteomes" id="UP000515208">
    <property type="component" value="Unplaced"/>
</dbReference>
<organism evidence="3 4">
    <name type="scientific">Bison bison bison</name>
    <name type="common">North American plains bison</name>
    <dbReference type="NCBI Taxonomy" id="43346"/>
    <lineage>
        <taxon>Eukaryota</taxon>
        <taxon>Metazoa</taxon>
        <taxon>Chordata</taxon>
        <taxon>Craniata</taxon>
        <taxon>Vertebrata</taxon>
        <taxon>Euteleostomi</taxon>
        <taxon>Mammalia</taxon>
        <taxon>Eutheria</taxon>
        <taxon>Laurasiatheria</taxon>
        <taxon>Artiodactyla</taxon>
        <taxon>Ruminantia</taxon>
        <taxon>Pecora</taxon>
        <taxon>Bovidae</taxon>
        <taxon>Bovinae</taxon>
        <taxon>Bison</taxon>
    </lineage>
</organism>
<feature type="region of interest" description="Disordered" evidence="2">
    <location>
        <begin position="1"/>
        <end position="27"/>
    </location>
</feature>
<dbReference type="GO" id="GO:0016740">
    <property type="term" value="F:transferase activity"/>
    <property type="evidence" value="ECO:0007669"/>
    <property type="project" value="UniProtKB-KW"/>
</dbReference>
<keyword evidence="1" id="KW-0808">Transferase</keyword>
<reference evidence="4" key="1">
    <citation type="submission" date="2025-08" db="UniProtKB">
        <authorList>
            <consortium name="RefSeq"/>
        </authorList>
    </citation>
    <scope>IDENTIFICATION</scope>
    <source>
        <tissue evidence="4">Blood</tissue>
    </source>
</reference>
<feature type="compositionally biased region" description="Polar residues" evidence="2">
    <location>
        <begin position="450"/>
        <end position="463"/>
    </location>
</feature>
<protein>
    <submittedName>
        <fullName evidence="4">E3 ubiquitin-protein ligase HUWE1-like</fullName>
    </submittedName>
</protein>
<sequence>VENELEDLIDELLERDGGSGNSTIIAPDFRNPYLQQFSISYFPLKEDDEGEEGDEDDDDDGSEMELDEDYPDMNASPLVRFERFDREDDLIIEFDNMFSSATDIPPSPGNIPTTHPLMVRHADHSSLTLGSGSSTTRLTQGIGRSQRTLRQLTANTGHTIHVHYPGNRQPNPPLILQRLLGPSAAADILQLSSSLPLQSRGRARLLVGNDDVHIIARSDDELLDDFFHDQSTATSQAGTLSSIPTALTRWTEECKVLDAESMHDCVSVVKVPIVNHLEFLRDEELEERREKRRKQLAEEETKITDKGKEDKENRDQSAQCAASKTNDSTEQNLSDGTPMPDSYPATPSSTDVATSEPRETLVTLGEGGSSTQLLMPVEPEELGPTRPSGEAETTQMELSPAPTITSLSPERAEDSDALTAVSSQLEGSPMDTSSLASCTLEEAVGDAPATGSSEQPTAGSSTPGDAPPVVTEVQGRGDGSGEPTQPPEDSSPPASSESSSTRDSAVAISGADSRGILEEPLPSTSSEEEDPLAGISLPEGVAPSFLAALPDDIRREVLQNQLGIRPPTRTAPSTNNSAPAVVGNPGVTEVSPEFLAALPPAIQEEVLAQQRAEQQRRELAQNASSDTPMDPVTFIQTLPSDLRRSVLEDMEDSVLAVMPPDIALRLRGRLLLDHEALSCLLVLLFVDEPKLNTSRLHRVLRNLCYHAQTRHWVIRSLLSILQRSSESELCIETPKLSSSEEKGKKSSKSCGSSSHENRPLDLLHKMESKSSNQLSWLSVSMDAALGCRTNIFQIQRSGGRKHTEKHASSGSTVHIHPQAAPVVCRHVLDTLIQLAKVFPSHFTQQRTKETNCESDRERGSKACSPCSSQSTSSGICTDFWDLLVKLDNMNVSRKGKNSVKSVPVSAGGEGETSPYSLEASPLGQLMNMLSHPVIRRSSLLTEKLLRLLSLISIALPENKVSEAQANSGSSASSTTVATSTTSTTTISATSSTSTLPAATTPVTSVPALVAATAISTIAVAASTTVTTPTTATTTVSTATTTKASKSPAKVGDIGSSSSTDFKMVSSGLTENQLQLSVEVLTSHSCSEEGLEDAANVLLQLSRGDPGTRDTVLKLLLNGARHLGYTLCKQIGTLLAELREYNLEQQRRAQCETLSPDGLPEEQPQTTKLKGKMQSRFDVAENVVIVASQKRPLGGRELQLPSMSMLTSKTSTQKFFLRVLQVIIQLRDDTRRANKKAKQTGRLGSSGLGSASSIQAAVRQLEAEADAIIQMVREGQRARRQQQAATSESSQSEASVRREESPMDVDQPSPSAQDTQSIGQYFFLFSAQQKGEPILMEWVPDPLLSTYINSVFSFV</sequence>
<dbReference type="RefSeq" id="XP_010847495.1">
    <property type="nucleotide sequence ID" value="XM_010849193.1"/>
</dbReference>
<name>A0A6P3I9E1_BISBB</name>
<dbReference type="KEGG" id="bbis:104995312"/>
<accession>A0A6P3I9E1</accession>
<feature type="compositionally biased region" description="Low complexity" evidence="2">
    <location>
        <begin position="969"/>
        <end position="998"/>
    </location>
</feature>
<dbReference type="Pfam" id="PF14377">
    <property type="entry name" value="UBM"/>
    <property type="match status" value="3"/>
</dbReference>
<evidence type="ECO:0000256" key="2">
    <source>
        <dbReference type="SAM" id="MobiDB-lite"/>
    </source>
</evidence>
<feature type="region of interest" description="Disordered" evidence="2">
    <location>
        <begin position="895"/>
        <end position="915"/>
    </location>
</feature>
<feature type="region of interest" description="Disordered" evidence="2">
    <location>
        <begin position="293"/>
        <end position="537"/>
    </location>
</feature>
<evidence type="ECO:0000313" key="4">
    <source>
        <dbReference type="RefSeq" id="XP_010847495.1"/>
    </source>
</evidence>
<feature type="region of interest" description="Disordered" evidence="2">
    <location>
        <begin position="609"/>
        <end position="632"/>
    </location>
</feature>
<feature type="compositionally biased region" description="Polar residues" evidence="2">
    <location>
        <begin position="316"/>
        <end position="335"/>
    </location>
</feature>
<proteinExistence type="predicted"/>
<keyword evidence="3" id="KW-1185">Reference proteome</keyword>
<feature type="region of interest" description="Disordered" evidence="2">
    <location>
        <begin position="40"/>
        <end position="77"/>
    </location>
</feature>
<feature type="non-terminal residue" evidence="4">
    <location>
        <position position="1"/>
    </location>
</feature>
<dbReference type="InterPro" id="IPR025527">
    <property type="entry name" value="HUWE1/Rev1_UBM"/>
</dbReference>
<dbReference type="GeneID" id="104995312"/>
<feature type="region of interest" description="Disordered" evidence="2">
    <location>
        <begin position="732"/>
        <end position="758"/>
    </location>
</feature>
<evidence type="ECO:0000256" key="1">
    <source>
        <dbReference type="ARBA" id="ARBA00022679"/>
    </source>
</evidence>
<feature type="region of interest" description="Disordered" evidence="2">
    <location>
        <begin position="1229"/>
        <end position="1248"/>
    </location>
</feature>
<feature type="compositionally biased region" description="Polar residues" evidence="2">
    <location>
        <begin position="391"/>
        <end position="408"/>
    </location>
</feature>
<feature type="compositionally biased region" description="Basic and acidic residues" evidence="2">
    <location>
        <begin position="293"/>
        <end position="315"/>
    </location>
</feature>
<feature type="compositionally biased region" description="Acidic residues" evidence="2">
    <location>
        <begin position="1"/>
        <end position="11"/>
    </location>
</feature>
<gene>
    <name evidence="4" type="primary">LOC104995312</name>
</gene>
<feature type="compositionally biased region" description="Polar residues" evidence="2">
    <location>
        <begin position="420"/>
        <end position="437"/>
    </location>
</feature>
<feature type="compositionally biased region" description="Acidic residues" evidence="2">
    <location>
        <begin position="46"/>
        <end position="71"/>
    </location>
</feature>
<feature type="compositionally biased region" description="Low complexity" evidence="2">
    <location>
        <begin position="1280"/>
        <end position="1293"/>
    </location>
</feature>
<dbReference type="OrthoDB" id="8068875at2759"/>